<dbReference type="PRINTS" id="PR00032">
    <property type="entry name" value="HTHARAC"/>
</dbReference>
<dbReference type="GO" id="GO:0003700">
    <property type="term" value="F:DNA-binding transcription factor activity"/>
    <property type="evidence" value="ECO:0007669"/>
    <property type="project" value="InterPro"/>
</dbReference>
<dbReference type="Pfam" id="PF12852">
    <property type="entry name" value="Cupin_6"/>
    <property type="match status" value="1"/>
</dbReference>
<dbReference type="InterPro" id="IPR018060">
    <property type="entry name" value="HTH_AraC"/>
</dbReference>
<evidence type="ECO:0000256" key="2">
    <source>
        <dbReference type="ARBA" id="ARBA00023125"/>
    </source>
</evidence>
<dbReference type="AlphaFoldDB" id="A0A7C9VQX1"/>
<dbReference type="PROSITE" id="PS01124">
    <property type="entry name" value="HTH_ARAC_FAMILY_2"/>
    <property type="match status" value="1"/>
</dbReference>
<dbReference type="Gene3D" id="1.10.10.60">
    <property type="entry name" value="Homeodomain-like"/>
    <property type="match status" value="2"/>
</dbReference>
<keyword evidence="1" id="KW-0805">Transcription regulation</keyword>
<dbReference type="InterPro" id="IPR050204">
    <property type="entry name" value="AraC_XylS_family_regulators"/>
</dbReference>
<dbReference type="InterPro" id="IPR032783">
    <property type="entry name" value="AraC_lig"/>
</dbReference>
<dbReference type="RefSeq" id="WP_166044561.1">
    <property type="nucleotide sequence ID" value="NZ_JAAMPJ010000001.1"/>
</dbReference>
<dbReference type="InterPro" id="IPR020449">
    <property type="entry name" value="Tscrpt_reg_AraC-type_HTH"/>
</dbReference>
<organism evidence="5 6">
    <name type="scientific">Lentzea alba</name>
    <dbReference type="NCBI Taxonomy" id="2714351"/>
    <lineage>
        <taxon>Bacteria</taxon>
        <taxon>Bacillati</taxon>
        <taxon>Actinomycetota</taxon>
        <taxon>Actinomycetes</taxon>
        <taxon>Pseudonocardiales</taxon>
        <taxon>Pseudonocardiaceae</taxon>
        <taxon>Lentzea</taxon>
    </lineage>
</organism>
<evidence type="ECO:0000313" key="6">
    <source>
        <dbReference type="Proteomes" id="UP000481360"/>
    </source>
</evidence>
<keyword evidence="6" id="KW-1185">Reference proteome</keyword>
<sequence length="260" mass="27919">MDVLSDVITVMRTGTPRSARFEREGSWEQRYPPVPGSLGFHVVVSGKCRLGDMTLHAGDIVVVFDEGHTMSGEGPCVTLCGAYEVDPSRLHPLLRSLPGLLRAPSSPAATLLNAELAQPNLGSDALVPALLDVLLVHALRSWCTTTGTGWAAALRDHPVATALQAMHDMPAAPWTVARLASTAGLSRATFARRFTDHTGQPPLAYLTWWRMTLAARVLRSTDAPLNSVAAAVGYTSEFAFATAFKRSFGIAPGRYRRSSP</sequence>
<name>A0A7C9VQX1_9PSEU</name>
<accession>A0A7C9VQX1</accession>
<dbReference type="Pfam" id="PF12833">
    <property type="entry name" value="HTH_18"/>
    <property type="match status" value="1"/>
</dbReference>
<keyword evidence="2" id="KW-0238">DNA-binding</keyword>
<feature type="domain" description="HTH araC/xylS-type" evidence="4">
    <location>
        <begin position="160"/>
        <end position="258"/>
    </location>
</feature>
<gene>
    <name evidence="5" type="ORF">G7043_06260</name>
</gene>
<dbReference type="EMBL" id="JAAMPJ010000001">
    <property type="protein sequence ID" value="NGY58536.1"/>
    <property type="molecule type" value="Genomic_DNA"/>
</dbReference>
<dbReference type="Proteomes" id="UP000481360">
    <property type="component" value="Unassembled WGS sequence"/>
</dbReference>
<dbReference type="InterPro" id="IPR009057">
    <property type="entry name" value="Homeodomain-like_sf"/>
</dbReference>
<keyword evidence="3" id="KW-0804">Transcription</keyword>
<dbReference type="PROSITE" id="PS00041">
    <property type="entry name" value="HTH_ARAC_FAMILY_1"/>
    <property type="match status" value="1"/>
</dbReference>
<dbReference type="InterPro" id="IPR018062">
    <property type="entry name" value="HTH_AraC-typ_CS"/>
</dbReference>
<comment type="caution">
    <text evidence="5">The sequence shown here is derived from an EMBL/GenBank/DDBJ whole genome shotgun (WGS) entry which is preliminary data.</text>
</comment>
<reference evidence="5 6" key="1">
    <citation type="submission" date="2020-03" db="EMBL/GenBank/DDBJ databases">
        <title>Isolation and identification of active actinomycetes.</title>
        <authorList>
            <person name="Sun X."/>
        </authorList>
    </citation>
    <scope>NUCLEOTIDE SEQUENCE [LARGE SCALE GENOMIC DNA]</scope>
    <source>
        <strain evidence="5 6">NEAU-D13</strain>
    </source>
</reference>
<protein>
    <submittedName>
        <fullName evidence="5">AraC family transcriptional regulator</fullName>
    </submittedName>
</protein>
<dbReference type="SUPFAM" id="SSF46689">
    <property type="entry name" value="Homeodomain-like"/>
    <property type="match status" value="2"/>
</dbReference>
<evidence type="ECO:0000256" key="3">
    <source>
        <dbReference type="ARBA" id="ARBA00023163"/>
    </source>
</evidence>
<proteinExistence type="predicted"/>
<dbReference type="GO" id="GO:0043565">
    <property type="term" value="F:sequence-specific DNA binding"/>
    <property type="evidence" value="ECO:0007669"/>
    <property type="project" value="InterPro"/>
</dbReference>
<dbReference type="PANTHER" id="PTHR46796:SF13">
    <property type="entry name" value="HTH-TYPE TRANSCRIPTIONAL ACTIVATOR RHAS"/>
    <property type="match status" value="1"/>
</dbReference>
<dbReference type="SMART" id="SM00342">
    <property type="entry name" value="HTH_ARAC"/>
    <property type="match status" value="1"/>
</dbReference>
<evidence type="ECO:0000256" key="1">
    <source>
        <dbReference type="ARBA" id="ARBA00023015"/>
    </source>
</evidence>
<evidence type="ECO:0000313" key="5">
    <source>
        <dbReference type="EMBL" id="NGY58536.1"/>
    </source>
</evidence>
<evidence type="ECO:0000259" key="4">
    <source>
        <dbReference type="PROSITE" id="PS01124"/>
    </source>
</evidence>
<dbReference type="PANTHER" id="PTHR46796">
    <property type="entry name" value="HTH-TYPE TRANSCRIPTIONAL ACTIVATOR RHAS-RELATED"/>
    <property type="match status" value="1"/>
</dbReference>